<sequence length="67" mass="7931">MDQEFLQAFVEVVREQMAQRNSVRIEGVGSFRVEHRKQFQKQYDNGRVVMMPPKDTISFTPEKQLQS</sequence>
<dbReference type="AlphaFoldDB" id="A0A1M5AGW7"/>
<organism evidence="3 4">
    <name type="scientific">Fodinibius roseus</name>
    <dbReference type="NCBI Taxonomy" id="1194090"/>
    <lineage>
        <taxon>Bacteria</taxon>
        <taxon>Pseudomonadati</taxon>
        <taxon>Balneolota</taxon>
        <taxon>Balneolia</taxon>
        <taxon>Balneolales</taxon>
        <taxon>Balneolaceae</taxon>
        <taxon>Fodinibius</taxon>
    </lineage>
</organism>
<dbReference type="EMBL" id="FQUS01000007">
    <property type="protein sequence ID" value="SHF29453.1"/>
    <property type="molecule type" value="Genomic_DNA"/>
</dbReference>
<accession>A0A1M5AGW7</accession>
<keyword evidence="2 3" id="KW-0238">DNA-binding</keyword>
<dbReference type="InterPro" id="IPR010992">
    <property type="entry name" value="IHF-like_DNA-bd_dom_sf"/>
</dbReference>
<evidence type="ECO:0000313" key="4">
    <source>
        <dbReference type="Proteomes" id="UP000184041"/>
    </source>
</evidence>
<dbReference type="Gene3D" id="4.10.520.10">
    <property type="entry name" value="IHF-like DNA-binding proteins"/>
    <property type="match status" value="1"/>
</dbReference>
<dbReference type="GO" id="GO:0003677">
    <property type="term" value="F:DNA binding"/>
    <property type="evidence" value="ECO:0007669"/>
    <property type="project" value="UniProtKB-KW"/>
</dbReference>
<dbReference type="STRING" id="1194090.SAMN05443144_10763"/>
<dbReference type="GO" id="GO:0030527">
    <property type="term" value="F:structural constituent of chromatin"/>
    <property type="evidence" value="ECO:0007669"/>
    <property type="project" value="InterPro"/>
</dbReference>
<keyword evidence="4" id="KW-1185">Reference proteome</keyword>
<proteinExistence type="inferred from homology"/>
<evidence type="ECO:0000313" key="3">
    <source>
        <dbReference type="EMBL" id="SHF29453.1"/>
    </source>
</evidence>
<comment type="similarity">
    <text evidence="1">Belongs to the bacterial histone-like protein family.</text>
</comment>
<name>A0A1M5AGW7_9BACT</name>
<evidence type="ECO:0000256" key="1">
    <source>
        <dbReference type="ARBA" id="ARBA00010529"/>
    </source>
</evidence>
<evidence type="ECO:0000256" key="2">
    <source>
        <dbReference type="ARBA" id="ARBA00023125"/>
    </source>
</evidence>
<dbReference type="OrthoDB" id="1525124at2"/>
<gene>
    <name evidence="3" type="ORF">SAMN05443144_10763</name>
</gene>
<dbReference type="SUPFAM" id="SSF47729">
    <property type="entry name" value="IHF-like DNA-binding proteins"/>
    <property type="match status" value="1"/>
</dbReference>
<dbReference type="Proteomes" id="UP000184041">
    <property type="component" value="Unassembled WGS sequence"/>
</dbReference>
<dbReference type="Pfam" id="PF00216">
    <property type="entry name" value="Bac_DNA_binding"/>
    <property type="match status" value="1"/>
</dbReference>
<protein>
    <submittedName>
        <fullName evidence="3">DNA-binding protein</fullName>
    </submittedName>
</protein>
<dbReference type="InterPro" id="IPR000119">
    <property type="entry name" value="Hist_DNA-bd"/>
</dbReference>
<dbReference type="RefSeq" id="WP_073061986.1">
    <property type="nucleotide sequence ID" value="NZ_FQUS01000007.1"/>
</dbReference>
<reference evidence="3 4" key="1">
    <citation type="submission" date="2016-11" db="EMBL/GenBank/DDBJ databases">
        <authorList>
            <person name="Jaros S."/>
            <person name="Januszkiewicz K."/>
            <person name="Wedrychowicz H."/>
        </authorList>
    </citation>
    <scope>NUCLEOTIDE SEQUENCE [LARGE SCALE GENOMIC DNA]</scope>
    <source>
        <strain evidence="3 4">DSM 21986</strain>
    </source>
</reference>